<feature type="compositionally biased region" description="Polar residues" evidence="2">
    <location>
        <begin position="1273"/>
        <end position="1282"/>
    </location>
</feature>
<dbReference type="CDD" id="cd05402">
    <property type="entry name" value="NT_PAP_TUTase"/>
    <property type="match status" value="1"/>
</dbReference>
<dbReference type="Gene3D" id="1.10.1410.10">
    <property type="match status" value="1"/>
</dbReference>
<feature type="compositionally biased region" description="Polar residues" evidence="2">
    <location>
        <begin position="1967"/>
        <end position="1987"/>
    </location>
</feature>
<dbReference type="Pfam" id="PF01764">
    <property type="entry name" value="Lipase_3"/>
    <property type="match status" value="1"/>
</dbReference>
<gene>
    <name evidence="6" type="ORF">SLEP1_g9884</name>
</gene>
<feature type="region of interest" description="Disordered" evidence="2">
    <location>
        <begin position="1225"/>
        <end position="1363"/>
    </location>
</feature>
<dbReference type="Pfam" id="PF26180">
    <property type="entry name" value="PAP-OAS1"/>
    <property type="match status" value="1"/>
</dbReference>
<dbReference type="Pfam" id="PF22600">
    <property type="entry name" value="MTPAP-like_central"/>
    <property type="match status" value="1"/>
</dbReference>
<dbReference type="CDD" id="cd00519">
    <property type="entry name" value="Lipase_3"/>
    <property type="match status" value="1"/>
</dbReference>
<dbReference type="EMBL" id="BPVZ01000010">
    <property type="protein sequence ID" value="GKU96672.1"/>
    <property type="molecule type" value="Genomic_DNA"/>
</dbReference>
<dbReference type="InterPro" id="IPR058920">
    <property type="entry name" value="PAP-OAS1-bd-rel"/>
</dbReference>
<evidence type="ECO:0008006" key="8">
    <source>
        <dbReference type="Google" id="ProtNLM"/>
    </source>
</evidence>
<name>A0AAV5IC92_9ROSI</name>
<evidence type="ECO:0000313" key="6">
    <source>
        <dbReference type="EMBL" id="GKU96672.1"/>
    </source>
</evidence>
<dbReference type="SUPFAM" id="SSF53474">
    <property type="entry name" value="alpha/beta-Hydrolases"/>
    <property type="match status" value="1"/>
</dbReference>
<dbReference type="SUPFAM" id="SSF81631">
    <property type="entry name" value="PAP/OAS1 substrate-binding domain"/>
    <property type="match status" value="1"/>
</dbReference>
<feature type="compositionally biased region" description="Polar residues" evidence="2">
    <location>
        <begin position="2045"/>
        <end position="2056"/>
    </location>
</feature>
<feature type="region of interest" description="Disordered" evidence="2">
    <location>
        <begin position="1903"/>
        <end position="1987"/>
    </location>
</feature>
<feature type="compositionally biased region" description="Basic and acidic residues" evidence="2">
    <location>
        <begin position="1628"/>
        <end position="1638"/>
    </location>
</feature>
<dbReference type="Proteomes" id="UP001054252">
    <property type="component" value="Unassembled WGS sequence"/>
</dbReference>
<evidence type="ECO:0000259" key="5">
    <source>
        <dbReference type="Pfam" id="PF26180"/>
    </source>
</evidence>
<dbReference type="GO" id="GO:0006629">
    <property type="term" value="P:lipid metabolic process"/>
    <property type="evidence" value="ECO:0007669"/>
    <property type="project" value="InterPro"/>
</dbReference>
<evidence type="ECO:0000259" key="4">
    <source>
        <dbReference type="Pfam" id="PF22600"/>
    </source>
</evidence>
<feature type="compositionally biased region" description="Basic and acidic residues" evidence="2">
    <location>
        <begin position="1656"/>
        <end position="1669"/>
    </location>
</feature>
<feature type="compositionally biased region" description="Polar residues" evidence="2">
    <location>
        <begin position="907"/>
        <end position="927"/>
    </location>
</feature>
<feature type="domain" description="Poly(A) RNA polymerase mitochondrial-like central palm" evidence="4">
    <location>
        <begin position="513"/>
        <end position="632"/>
    </location>
</feature>
<sequence length="2090" mass="231469">MASTSINMPTSPASTATKEVFKERSGLCRSHSGINLCKKAGIRSDFASHWKNLLHGQSCQNSQYTPPLVYPSPVVVPPVYLQGHFPWDGPGRPLSNNLNPFSQFVSYGPHMVPVAPLQRVVQSHASAEFICKLHKSVLIPSNFPNGIEIAKPRMVCCFFEFICKCPFHLFNIALALPIDFHSPSLAKKDTDVLVHRGIYEAAKGIYQQFLPEIMDHAKKHGDHAKFQFIGHSLGGSLSLFVNLMLLTRRVVKPSAMRPVVTFGSPFVFCGGQKILKLLGLDESHVHCVMMHRDIVPRAFSCKYPNHVSLFLKRLSSFRTHPCLIKSQKLLYSPLGKLFILQPDEKSSPSHPMLPPGNALYVLDKNHYEYCSNALEVFLNCPHPVETLSDPTAYGSEGTILRDHDSSNYLKAINGVLRQHKKTVAWKVLNERTSASPWPLLLSPSPHSWSHDRNLENNSRLLNTECLDCMGEHGGWAPPPSGLLPNGLLPNEAASVIRVLDSERWQKAEERTAELVACIRPNTPSEERRNAVAEYVRRLVMKCFPCEVFTFGSVPLKTYLPDGDIDLVAFSKNQNLKETWAHQVRDMLENEEKNENAEFRVKEVQYIQAEVKIIKCLVENIVVDISFNRLGGLCTLCFLDKVDLFIKRNHLFKRSIILIKAWCYYESRILGAHHGLISTYALETLVLYIFYVFNNSFAGPLEVLYRFLEFFSKFDWDNFCVSLWGPVPISSLPDVKAEPPLKDGGELLLSNLILDACCSVYNASLGGQENQGQPFVSKHFNVIDPLRINNNLGRSVSKGNFFRIRSAFAFGAKRLARLLDCPKEDLFYEVNQFFLNTWERHGSGHRPDAPRNELRCLRLSNPDNQHGSENVRNNSSGKRNDVSSGHGSQADVMHGSHNVPLEYANYNSESTSRMSDNSTASLAESQTGYGKWSKSRTSEQIRQDNSSNQKRQNHKGQRSSKPENLVADVQGRFLFARTRSSPELSETYSEASSQGRHNRAPESGRAQVTSTRLENNRRKNLETDVTGHGIRSSTDEPSPVSHVSSHQSNDASDSNSQVNTYQDDLVMSAMSEEFPFVGETQGMHQEEQDFINMMASSTAHSFNGQVHFPLNLASGHLPVPIPPVLTSMYAQRNFGGIVPTNVPLIETPLSTNMQFPQGLVSPPLTHCFPDIGLASNTEDSIEPGNENFGSSKMNQAEGENDFWNEQDLRSNTGFDLDNGNFEIFHSDDKQQSTSAGYNSVPATRIGGSGSSGRFQQKFTKETQGSMREDHADNFQYQDNSGNDSYFDDRTTSSRSVPGSHDGSLSKTSSEGSLEGSSAKVSKSSRERRGRKTASSGVPSAAYGKGKSLSEHSSQADDDSRDWNLPLTMGTEIAKRNTGAQPVSLHVPRHQLAGFEPAQTSGSDSLIPVTPVQLGPSSQPFAFLAGPSVTFVPMLQLYNFPTGTGTLDASTSHFSTDEGLGNGDSGQNFDLPEVLDHSEVLSATDASRVTSVEPSEHKPDILNSDFASHWKNLLHGQSCQNSQYTPPLVYPSPAMVPPVYLQGHFPWDGPGRPLSNNLNTFTHFLSYHPHIVPVAPLQSVSNRPTSVYQWYLDDMPRYWNRSGTGTFLPNPVSVRERHSVSTRRGNYSYDRSDHHGDREGNLNLSSKPRAGGRSHNRSQADKPTSRSDRLAAAESRTNRPWGSHRNDSFPSYQSQNGPVRLNSTHSGSANVAYGRHPVATLNPSGVSSNGPNIPFFVMLYPYDHTTGYGSPAEQLEFGSPGQALGSQGTEPSTLAWVGFLGTQAWVPKNPAANQLGSIEPNPGFDGTQVLGSLEPTPRFFEPTGFHGTQPWVPSNPARLGSSNTGGKKYLWVWCLMMMRLMMMKKARFGTQWRTSWVPWNPTLGSVEPRRGFNGTQAWVRRTQHTWVPRTQGKARQGRGRKKKGRCWVRFNPGRSHNRSQADKPTSRSDRLAAAESRTDRPWGSHRNDSFPSYQSQNGPVRLNSTHSGSANVAYGRHPVATLNPSGVSSNGPNIPFFVMLYPYDQTTGYGSPAEQLEFGSPGQVSFSGMNETSQLSEGGQSGGVFVEQRFHGGSGQPSSPDQPSSPHLQRGL</sequence>
<dbReference type="InterPro" id="IPR002921">
    <property type="entry name" value="Fungal_lipase-type"/>
</dbReference>
<accession>A0AAV5IC92</accession>
<organism evidence="6 7">
    <name type="scientific">Rubroshorea leprosula</name>
    <dbReference type="NCBI Taxonomy" id="152421"/>
    <lineage>
        <taxon>Eukaryota</taxon>
        <taxon>Viridiplantae</taxon>
        <taxon>Streptophyta</taxon>
        <taxon>Embryophyta</taxon>
        <taxon>Tracheophyta</taxon>
        <taxon>Spermatophyta</taxon>
        <taxon>Magnoliopsida</taxon>
        <taxon>eudicotyledons</taxon>
        <taxon>Gunneridae</taxon>
        <taxon>Pentapetalae</taxon>
        <taxon>rosids</taxon>
        <taxon>malvids</taxon>
        <taxon>Malvales</taxon>
        <taxon>Dipterocarpaceae</taxon>
        <taxon>Rubroshorea</taxon>
    </lineage>
</organism>
<feature type="compositionally biased region" description="Polar residues" evidence="2">
    <location>
        <begin position="1291"/>
        <end position="1320"/>
    </location>
</feature>
<dbReference type="FunFam" id="3.30.460.10:FF:000046">
    <property type="entry name" value="PAP/OAS1 substrate-binding domain superfamily"/>
    <property type="match status" value="1"/>
</dbReference>
<dbReference type="Gene3D" id="3.40.50.1820">
    <property type="entry name" value="alpha/beta hydrolase"/>
    <property type="match status" value="1"/>
</dbReference>
<dbReference type="InterPro" id="IPR054708">
    <property type="entry name" value="MTPAP-like_central"/>
</dbReference>
<protein>
    <recommendedName>
        <fullName evidence="8">Polymerase nucleotidyl transferase domain-containing protein</fullName>
    </recommendedName>
</protein>
<proteinExistence type="predicted"/>
<evidence type="ECO:0000259" key="3">
    <source>
        <dbReference type="Pfam" id="PF01764"/>
    </source>
</evidence>
<dbReference type="InterPro" id="IPR043519">
    <property type="entry name" value="NT_sf"/>
</dbReference>
<dbReference type="InterPro" id="IPR029058">
    <property type="entry name" value="AB_hydrolase_fold"/>
</dbReference>
<feature type="compositionally biased region" description="Low complexity" evidence="2">
    <location>
        <begin position="2074"/>
        <end position="2084"/>
    </location>
</feature>
<feature type="region of interest" description="Disordered" evidence="2">
    <location>
        <begin position="1789"/>
        <end position="1810"/>
    </location>
</feature>
<feature type="domain" description="Fungal lipase-type" evidence="3">
    <location>
        <begin position="188"/>
        <end position="301"/>
    </location>
</feature>
<feature type="compositionally biased region" description="Polar residues" evidence="2">
    <location>
        <begin position="1250"/>
        <end position="1264"/>
    </location>
</feature>
<feature type="region of interest" description="Disordered" evidence="2">
    <location>
        <begin position="1447"/>
        <end position="1467"/>
    </location>
</feature>
<evidence type="ECO:0000256" key="1">
    <source>
        <dbReference type="ARBA" id="ARBA00022801"/>
    </source>
</evidence>
<feature type="compositionally biased region" description="Polar residues" evidence="2">
    <location>
        <begin position="1046"/>
        <end position="1057"/>
    </location>
</feature>
<dbReference type="PANTHER" id="PTHR45979">
    <property type="entry name" value="PAP/OAS1 SUBSTRATE-BINDING DOMAIN SUPERFAMILY"/>
    <property type="match status" value="1"/>
</dbReference>
<feature type="compositionally biased region" description="Polar residues" evidence="2">
    <location>
        <begin position="1686"/>
        <end position="1706"/>
    </location>
</feature>
<comment type="caution">
    <text evidence="6">The sequence shown here is derived from an EMBL/GenBank/DDBJ whole genome shotgun (WGS) entry which is preliminary data.</text>
</comment>
<feature type="compositionally biased region" description="Basic residues" evidence="2">
    <location>
        <begin position="1913"/>
        <end position="1924"/>
    </location>
</feature>
<feature type="compositionally biased region" description="Low complexity" evidence="2">
    <location>
        <begin position="1036"/>
        <end position="1045"/>
    </location>
</feature>
<dbReference type="GO" id="GO:0016787">
    <property type="term" value="F:hydrolase activity"/>
    <property type="evidence" value="ECO:0007669"/>
    <property type="project" value="UniProtKB-KW"/>
</dbReference>
<feature type="region of interest" description="Disordered" evidence="2">
    <location>
        <begin position="2045"/>
        <end position="2090"/>
    </location>
</feature>
<keyword evidence="1" id="KW-0378">Hydrolase</keyword>
<feature type="compositionally biased region" description="Basic and acidic residues" evidence="2">
    <location>
        <begin position="1937"/>
        <end position="1966"/>
    </location>
</feature>
<feature type="compositionally biased region" description="Polar residues" evidence="2">
    <location>
        <begin position="1230"/>
        <end position="1240"/>
    </location>
</feature>
<feature type="region of interest" description="Disordered" evidence="2">
    <location>
        <begin position="857"/>
        <end position="893"/>
    </location>
</feature>
<evidence type="ECO:0000313" key="7">
    <source>
        <dbReference type="Proteomes" id="UP001054252"/>
    </source>
</evidence>
<feature type="region of interest" description="Disordered" evidence="2">
    <location>
        <begin position="907"/>
        <end position="1057"/>
    </location>
</feature>
<dbReference type="SUPFAM" id="SSF81301">
    <property type="entry name" value="Nucleotidyltransferase"/>
    <property type="match status" value="1"/>
</dbReference>
<dbReference type="Gene3D" id="3.30.460.10">
    <property type="entry name" value="Beta Polymerase, domain 2"/>
    <property type="match status" value="1"/>
</dbReference>
<reference evidence="6 7" key="1">
    <citation type="journal article" date="2021" name="Commun. Biol.">
        <title>The genome of Shorea leprosula (Dipterocarpaceae) highlights the ecological relevance of drought in aseasonal tropical rainforests.</title>
        <authorList>
            <person name="Ng K.K.S."/>
            <person name="Kobayashi M.J."/>
            <person name="Fawcett J.A."/>
            <person name="Hatakeyama M."/>
            <person name="Paape T."/>
            <person name="Ng C.H."/>
            <person name="Ang C.C."/>
            <person name="Tnah L.H."/>
            <person name="Lee C.T."/>
            <person name="Nishiyama T."/>
            <person name="Sese J."/>
            <person name="O'Brien M.J."/>
            <person name="Copetti D."/>
            <person name="Mohd Noor M.I."/>
            <person name="Ong R.C."/>
            <person name="Putra M."/>
            <person name="Sireger I.Z."/>
            <person name="Indrioko S."/>
            <person name="Kosugi Y."/>
            <person name="Izuno A."/>
            <person name="Isagi Y."/>
            <person name="Lee S.L."/>
            <person name="Shimizu K.K."/>
        </authorList>
    </citation>
    <scope>NUCLEOTIDE SEQUENCE [LARGE SCALE GENOMIC DNA]</scope>
    <source>
        <strain evidence="6">214</strain>
    </source>
</reference>
<evidence type="ECO:0000256" key="2">
    <source>
        <dbReference type="SAM" id="MobiDB-lite"/>
    </source>
</evidence>
<feature type="domain" description="PAP/OAS1 substrate-binding-related" evidence="5">
    <location>
        <begin position="645"/>
        <end position="837"/>
    </location>
</feature>
<keyword evidence="7" id="KW-1185">Reference proteome</keyword>
<feature type="region of interest" description="Disordered" evidence="2">
    <location>
        <begin position="1601"/>
        <end position="1706"/>
    </location>
</feature>
<dbReference type="InterPro" id="IPR058921">
    <property type="entry name" value="PAP/OAS1-rel"/>
</dbReference>
<feature type="compositionally biased region" description="Polar residues" evidence="2">
    <location>
        <begin position="860"/>
        <end position="886"/>
    </location>
</feature>
<dbReference type="PANTHER" id="PTHR45979:SF30">
    <property type="entry name" value="NUCLEOTIDYLTRANSFERASE"/>
    <property type="match status" value="1"/>
</dbReference>
<feature type="compositionally biased region" description="Polar residues" evidence="2">
    <location>
        <begin position="977"/>
        <end position="994"/>
    </location>
</feature>